<name>A0A2T6BG62_9BACL</name>
<dbReference type="CDD" id="cd06127">
    <property type="entry name" value="DEDDh"/>
    <property type="match status" value="1"/>
</dbReference>
<dbReference type="FunFam" id="3.30.420.10:FF:000045">
    <property type="entry name" value="3'-5' exonuclease DinG"/>
    <property type="match status" value="1"/>
</dbReference>
<keyword evidence="2" id="KW-0378">Hydrolase</keyword>
<dbReference type="GO" id="GO:0005829">
    <property type="term" value="C:cytosol"/>
    <property type="evidence" value="ECO:0007669"/>
    <property type="project" value="TreeGrafter"/>
</dbReference>
<dbReference type="EMBL" id="QBKR01000022">
    <property type="protein sequence ID" value="PTX55055.1"/>
    <property type="molecule type" value="Genomic_DNA"/>
</dbReference>
<dbReference type="AlphaFoldDB" id="A0A2T6BG62"/>
<evidence type="ECO:0000256" key="2">
    <source>
        <dbReference type="ARBA" id="ARBA00022801"/>
    </source>
</evidence>
<dbReference type="GO" id="GO:0045004">
    <property type="term" value="P:DNA replication proofreading"/>
    <property type="evidence" value="ECO:0007669"/>
    <property type="project" value="TreeGrafter"/>
</dbReference>
<dbReference type="PANTHER" id="PTHR30231">
    <property type="entry name" value="DNA POLYMERASE III SUBUNIT EPSILON"/>
    <property type="match status" value="1"/>
</dbReference>
<keyword evidence="1" id="KW-0540">Nuclease</keyword>
<proteinExistence type="predicted"/>
<feature type="domain" description="Exonuclease" evidence="4">
    <location>
        <begin position="9"/>
        <end position="178"/>
    </location>
</feature>
<comment type="caution">
    <text evidence="5">The sequence shown here is derived from an EMBL/GenBank/DDBJ whole genome shotgun (WGS) entry which is preliminary data.</text>
</comment>
<gene>
    <name evidence="5" type="ORF">C8P63_12214</name>
</gene>
<keyword evidence="3" id="KW-0269">Exonuclease</keyword>
<dbReference type="InterPro" id="IPR006054">
    <property type="entry name" value="DnaQ"/>
</dbReference>
<dbReference type="PANTHER" id="PTHR30231:SF41">
    <property type="entry name" value="DNA POLYMERASE III SUBUNIT EPSILON"/>
    <property type="match status" value="1"/>
</dbReference>
<keyword evidence="6" id="KW-1185">Reference proteome</keyword>
<dbReference type="GO" id="GO:0003887">
    <property type="term" value="F:DNA-directed DNA polymerase activity"/>
    <property type="evidence" value="ECO:0007669"/>
    <property type="project" value="InterPro"/>
</dbReference>
<organism evidence="5 6">
    <name type="scientific">Melghirimyces profundicolus</name>
    <dbReference type="NCBI Taxonomy" id="1242148"/>
    <lineage>
        <taxon>Bacteria</taxon>
        <taxon>Bacillati</taxon>
        <taxon>Bacillota</taxon>
        <taxon>Bacilli</taxon>
        <taxon>Bacillales</taxon>
        <taxon>Thermoactinomycetaceae</taxon>
        <taxon>Melghirimyces</taxon>
    </lineage>
</organism>
<evidence type="ECO:0000313" key="5">
    <source>
        <dbReference type="EMBL" id="PTX55055.1"/>
    </source>
</evidence>
<reference evidence="5 6" key="1">
    <citation type="submission" date="2018-04" db="EMBL/GenBank/DDBJ databases">
        <title>Genomic Encyclopedia of Archaeal and Bacterial Type Strains, Phase II (KMG-II): from individual species to whole genera.</title>
        <authorList>
            <person name="Goeker M."/>
        </authorList>
    </citation>
    <scope>NUCLEOTIDE SEQUENCE [LARGE SCALE GENOMIC DNA]</scope>
    <source>
        <strain evidence="5 6">DSM 45787</strain>
    </source>
</reference>
<dbReference type="Gene3D" id="3.30.420.10">
    <property type="entry name" value="Ribonuclease H-like superfamily/Ribonuclease H"/>
    <property type="match status" value="1"/>
</dbReference>
<dbReference type="Proteomes" id="UP000244240">
    <property type="component" value="Unassembled WGS sequence"/>
</dbReference>
<evidence type="ECO:0000256" key="1">
    <source>
        <dbReference type="ARBA" id="ARBA00022722"/>
    </source>
</evidence>
<dbReference type="SUPFAM" id="SSF53098">
    <property type="entry name" value="Ribonuclease H-like"/>
    <property type="match status" value="1"/>
</dbReference>
<dbReference type="GO" id="GO:0008408">
    <property type="term" value="F:3'-5' exonuclease activity"/>
    <property type="evidence" value="ECO:0007669"/>
    <property type="project" value="TreeGrafter"/>
</dbReference>
<dbReference type="InterPro" id="IPR012337">
    <property type="entry name" value="RNaseH-like_sf"/>
</dbReference>
<dbReference type="InterPro" id="IPR036397">
    <property type="entry name" value="RNaseH_sf"/>
</dbReference>
<evidence type="ECO:0000313" key="6">
    <source>
        <dbReference type="Proteomes" id="UP000244240"/>
    </source>
</evidence>
<evidence type="ECO:0000259" key="4">
    <source>
        <dbReference type="SMART" id="SM00479"/>
    </source>
</evidence>
<evidence type="ECO:0000256" key="3">
    <source>
        <dbReference type="ARBA" id="ARBA00022839"/>
    </source>
</evidence>
<dbReference type="NCBIfam" id="TIGR00573">
    <property type="entry name" value="dnaq"/>
    <property type="match status" value="1"/>
</dbReference>
<accession>A0A2T6BG62</accession>
<protein>
    <submittedName>
        <fullName evidence="5">DNA polymerase-3 subunit epsilon</fullName>
    </submittedName>
</protein>
<dbReference type="SMART" id="SM00479">
    <property type="entry name" value="EXOIII"/>
    <property type="match status" value="1"/>
</dbReference>
<sequence length="196" mass="22271">METPLREVPFVIFDLKTTGFRPHQGDEILSIGAVRVQGGIAGKEGRFHTLVQPVRPVPEEITLLTGITQEEASRAPEPADALERWLNYIGQSTLVAYGAGHDAAFIREALRKTWKSRLTHRIPDGWQIARCLHPDWPDHSLDSALQQYGIPIQNRHTADGDAWMTALLWERMLNVCRERSIHSLDQLYSALNQIRY</sequence>
<dbReference type="Pfam" id="PF00929">
    <property type="entry name" value="RNase_T"/>
    <property type="match status" value="1"/>
</dbReference>
<dbReference type="GO" id="GO:0003677">
    <property type="term" value="F:DNA binding"/>
    <property type="evidence" value="ECO:0007669"/>
    <property type="project" value="InterPro"/>
</dbReference>
<dbReference type="InterPro" id="IPR013520">
    <property type="entry name" value="Ribonucl_H"/>
</dbReference>